<feature type="domain" description="Protein kinase" evidence="13">
    <location>
        <begin position="104"/>
        <end position="410"/>
    </location>
</feature>
<keyword evidence="7" id="KW-0418">Kinase</keyword>
<feature type="binding site" evidence="11">
    <location>
        <position position="133"/>
    </location>
    <ligand>
        <name>ATP</name>
        <dbReference type="ChEBI" id="CHEBI:30616"/>
    </ligand>
</feature>
<evidence type="ECO:0000256" key="8">
    <source>
        <dbReference type="ARBA" id="ARBA00022840"/>
    </source>
</evidence>
<dbReference type="PANTHER" id="PTHR22988">
    <property type="entry name" value="MYOTONIC DYSTROPHY S/T KINASE-RELATED"/>
    <property type="match status" value="1"/>
</dbReference>
<evidence type="ECO:0000256" key="7">
    <source>
        <dbReference type="ARBA" id="ARBA00022777"/>
    </source>
</evidence>
<dbReference type="PROSITE" id="PS00107">
    <property type="entry name" value="PROTEIN_KINASE_ATP"/>
    <property type="match status" value="1"/>
</dbReference>
<dbReference type="FunFam" id="1.10.510.10:FF:000042">
    <property type="entry name" value="Non-specific serine/threonine protein kinase"/>
    <property type="match status" value="1"/>
</dbReference>
<evidence type="ECO:0000256" key="4">
    <source>
        <dbReference type="ARBA" id="ARBA00022553"/>
    </source>
</evidence>
<dbReference type="InterPro" id="IPR000961">
    <property type="entry name" value="AGC-kinase_C"/>
</dbReference>
<evidence type="ECO:0000259" key="14">
    <source>
        <dbReference type="PROSITE" id="PS51285"/>
    </source>
</evidence>
<dbReference type="CDD" id="cd05599">
    <property type="entry name" value="STKc_NDR_like"/>
    <property type="match status" value="1"/>
</dbReference>
<dbReference type="InterPro" id="IPR050839">
    <property type="entry name" value="Rho-assoc_Ser/Thr_Kinase"/>
</dbReference>
<keyword evidence="16" id="KW-1185">Reference proteome</keyword>
<dbReference type="FunFam" id="1.10.510.10:FF:000106">
    <property type="entry name" value="Non-specific serine/threonine protein kinase"/>
    <property type="match status" value="1"/>
</dbReference>
<dbReference type="PROSITE" id="PS51285">
    <property type="entry name" value="AGC_KINASE_CTER"/>
    <property type="match status" value="1"/>
</dbReference>
<comment type="catalytic activity">
    <reaction evidence="10">
        <text>L-seryl-[protein] + ATP = O-phospho-L-seryl-[protein] + ADP + H(+)</text>
        <dbReference type="Rhea" id="RHEA:17989"/>
        <dbReference type="Rhea" id="RHEA-COMP:9863"/>
        <dbReference type="Rhea" id="RHEA-COMP:11604"/>
        <dbReference type="ChEBI" id="CHEBI:15378"/>
        <dbReference type="ChEBI" id="CHEBI:29999"/>
        <dbReference type="ChEBI" id="CHEBI:30616"/>
        <dbReference type="ChEBI" id="CHEBI:83421"/>
        <dbReference type="ChEBI" id="CHEBI:456216"/>
        <dbReference type="EC" id="2.7.11.1"/>
    </reaction>
</comment>
<keyword evidence="4" id="KW-0597">Phosphoprotein</keyword>
<evidence type="ECO:0000313" key="16">
    <source>
        <dbReference type="Proteomes" id="UP001141552"/>
    </source>
</evidence>
<comment type="similarity">
    <text evidence="1">Belongs to the protein kinase superfamily. AGC Ser/Thr protein kinase family.</text>
</comment>
<dbReference type="Pfam" id="PF00433">
    <property type="entry name" value="Pkinase_C"/>
    <property type="match status" value="1"/>
</dbReference>
<dbReference type="InterPro" id="IPR000719">
    <property type="entry name" value="Prot_kinase_dom"/>
</dbReference>
<dbReference type="GO" id="GO:0005524">
    <property type="term" value="F:ATP binding"/>
    <property type="evidence" value="ECO:0007669"/>
    <property type="project" value="UniProtKB-UniRule"/>
</dbReference>
<reference evidence="15" key="1">
    <citation type="submission" date="2022-02" db="EMBL/GenBank/DDBJ databases">
        <authorList>
            <person name="Henning P.M."/>
            <person name="McCubbin A.G."/>
            <person name="Shore J.S."/>
        </authorList>
    </citation>
    <scope>NUCLEOTIDE SEQUENCE</scope>
    <source>
        <strain evidence="15">F60SS</strain>
        <tissue evidence="15">Leaves</tissue>
    </source>
</reference>
<dbReference type="PROSITE" id="PS50011">
    <property type="entry name" value="PROTEIN_KINASE_DOM"/>
    <property type="match status" value="1"/>
</dbReference>
<dbReference type="InterPro" id="IPR008271">
    <property type="entry name" value="Ser/Thr_kinase_AS"/>
</dbReference>
<dbReference type="EC" id="2.7.11.1" evidence="2"/>
<comment type="catalytic activity">
    <reaction evidence="9">
        <text>L-threonyl-[protein] + ATP = O-phospho-L-threonyl-[protein] + ADP + H(+)</text>
        <dbReference type="Rhea" id="RHEA:46608"/>
        <dbReference type="Rhea" id="RHEA-COMP:11060"/>
        <dbReference type="Rhea" id="RHEA-COMP:11605"/>
        <dbReference type="ChEBI" id="CHEBI:15378"/>
        <dbReference type="ChEBI" id="CHEBI:30013"/>
        <dbReference type="ChEBI" id="CHEBI:30616"/>
        <dbReference type="ChEBI" id="CHEBI:61977"/>
        <dbReference type="ChEBI" id="CHEBI:456216"/>
        <dbReference type="EC" id="2.7.11.1"/>
    </reaction>
</comment>
<dbReference type="PANTHER" id="PTHR22988:SF76">
    <property type="entry name" value="CHROMOSOME UNDETERMINED SCAFFOLD_135, WHOLE GENOME SHOTGUN SEQUENCE"/>
    <property type="match status" value="1"/>
</dbReference>
<dbReference type="InterPro" id="IPR017892">
    <property type="entry name" value="Pkinase_C"/>
</dbReference>
<dbReference type="SMART" id="SM00220">
    <property type="entry name" value="S_TKc"/>
    <property type="match status" value="1"/>
</dbReference>
<proteinExistence type="inferred from homology"/>
<keyword evidence="8 11" id="KW-0067">ATP-binding</keyword>
<comment type="caution">
    <text evidence="15">The sequence shown here is derived from an EMBL/GenBank/DDBJ whole genome shotgun (WGS) entry which is preliminary data.</text>
</comment>
<evidence type="ECO:0000256" key="1">
    <source>
        <dbReference type="ARBA" id="ARBA00009903"/>
    </source>
</evidence>
<dbReference type="Gene3D" id="1.10.510.10">
    <property type="entry name" value="Transferase(Phosphotransferase) domain 1"/>
    <property type="match status" value="1"/>
</dbReference>
<dbReference type="EMBL" id="JAKUCV010000119">
    <property type="protein sequence ID" value="KAJ4851159.1"/>
    <property type="molecule type" value="Genomic_DNA"/>
</dbReference>
<dbReference type="Pfam" id="PF00069">
    <property type="entry name" value="Pkinase"/>
    <property type="match status" value="2"/>
</dbReference>
<feature type="region of interest" description="Disordered" evidence="12">
    <location>
        <begin position="496"/>
        <end position="537"/>
    </location>
</feature>
<evidence type="ECO:0000256" key="9">
    <source>
        <dbReference type="ARBA" id="ARBA00047899"/>
    </source>
</evidence>
<reference evidence="15" key="2">
    <citation type="journal article" date="2023" name="Plants (Basel)">
        <title>Annotation of the Turnera subulata (Passifloraceae) Draft Genome Reveals the S-Locus Evolved after the Divergence of Turneroideae from Passifloroideae in a Stepwise Manner.</title>
        <authorList>
            <person name="Henning P.M."/>
            <person name="Roalson E.H."/>
            <person name="Mir W."/>
            <person name="McCubbin A.G."/>
            <person name="Shore J.S."/>
        </authorList>
    </citation>
    <scope>NUCLEOTIDE SEQUENCE</scope>
    <source>
        <strain evidence="15">F60SS</strain>
    </source>
</reference>
<evidence type="ECO:0000256" key="11">
    <source>
        <dbReference type="PROSITE-ProRule" id="PRU10141"/>
    </source>
</evidence>
<evidence type="ECO:0000256" key="3">
    <source>
        <dbReference type="ARBA" id="ARBA00022527"/>
    </source>
</evidence>
<dbReference type="InterPro" id="IPR011009">
    <property type="entry name" value="Kinase-like_dom_sf"/>
</dbReference>
<evidence type="ECO:0000256" key="2">
    <source>
        <dbReference type="ARBA" id="ARBA00012513"/>
    </source>
</evidence>
<name>A0A9Q0JRB9_9ROSI</name>
<dbReference type="FunFam" id="3.30.200.20:FF:000290">
    <property type="entry name" value="Non-specific serine/threonine protein kinase"/>
    <property type="match status" value="1"/>
</dbReference>
<keyword evidence="5" id="KW-0808">Transferase</keyword>
<evidence type="ECO:0000259" key="13">
    <source>
        <dbReference type="PROSITE" id="PS50011"/>
    </source>
</evidence>
<organism evidence="15 16">
    <name type="scientific">Turnera subulata</name>
    <dbReference type="NCBI Taxonomy" id="218843"/>
    <lineage>
        <taxon>Eukaryota</taxon>
        <taxon>Viridiplantae</taxon>
        <taxon>Streptophyta</taxon>
        <taxon>Embryophyta</taxon>
        <taxon>Tracheophyta</taxon>
        <taxon>Spermatophyta</taxon>
        <taxon>Magnoliopsida</taxon>
        <taxon>eudicotyledons</taxon>
        <taxon>Gunneridae</taxon>
        <taxon>Pentapetalae</taxon>
        <taxon>rosids</taxon>
        <taxon>fabids</taxon>
        <taxon>Malpighiales</taxon>
        <taxon>Passifloraceae</taxon>
        <taxon>Turnera</taxon>
    </lineage>
</organism>
<dbReference type="AlphaFoldDB" id="A0A9Q0JRB9"/>
<dbReference type="InterPro" id="IPR059233">
    <property type="entry name" value="MobB_NdrA/B/Cbk1"/>
</dbReference>
<evidence type="ECO:0000256" key="12">
    <source>
        <dbReference type="SAM" id="MobiDB-lite"/>
    </source>
</evidence>
<gene>
    <name evidence="15" type="ORF">Tsubulata_003247</name>
</gene>
<evidence type="ECO:0000256" key="6">
    <source>
        <dbReference type="ARBA" id="ARBA00022741"/>
    </source>
</evidence>
<protein>
    <recommendedName>
        <fullName evidence="2">non-specific serine/threonine protein kinase</fullName>
        <ecNumber evidence="2">2.7.11.1</ecNumber>
    </recommendedName>
</protein>
<dbReference type="PROSITE" id="PS00108">
    <property type="entry name" value="PROTEIN_KINASE_ST"/>
    <property type="match status" value="1"/>
</dbReference>
<dbReference type="Proteomes" id="UP001141552">
    <property type="component" value="Unassembled WGS sequence"/>
</dbReference>
<accession>A0A9Q0JRB9</accession>
<keyword evidence="6 11" id="KW-0547">Nucleotide-binding</keyword>
<dbReference type="InterPro" id="IPR017441">
    <property type="entry name" value="Protein_kinase_ATP_BS"/>
</dbReference>
<dbReference type="GO" id="GO:0004674">
    <property type="term" value="F:protein serine/threonine kinase activity"/>
    <property type="evidence" value="ECO:0007669"/>
    <property type="project" value="UniProtKB-KW"/>
</dbReference>
<evidence type="ECO:0000313" key="15">
    <source>
        <dbReference type="EMBL" id="KAJ4851159.1"/>
    </source>
</evidence>
<sequence length="537" mass="61151">MENGEGEGNTAGPVAAKEGGEGGGEVGSSLTLERVAAAKSFIENHYKAQRKHIQERKERRLELEKQLASADMSEEEQMNILKELELQETQYIRLKRHKIGVDDFELLTIIGRGAFGEVRLCREKKSGMIYAMKKLKKSEMLRRGQVEHVKAERNLLAEVASHCIVKLYYSFQDAEYLYLIMEYLPGGDIMTLLMREETLTETVARFYVAQTVLAIESIHKHHYIHRDIKPDNLLLDVNGHMKLSDFGLCKPLDCSNLSAIHENESLDDSNLKESMDVDGQFPDASGRRWRSPHEQRQHWKMNRRKLAYSTVGTPDYIAPEVLLKKGYGMECDWWSLGAIMYEMLVGYPPFYSDDPVTTCRKIVHWRNHLRFPEEARLTPEAKDLISRLLCDVDHRLGVLGSNQIKAHPWFKDIVWENLYAMDAAFKPQVNGELDTQNFMKFDEVDPPPTRKGSGPRKAMLNAENLNFVGYTYKNFAAIKGLHQSFDGVRSIIPRQSSTDSIQSDSGVDYMPKDPNDDDDSRTLSVASLGDALRSGEV</sequence>
<dbReference type="OrthoDB" id="3638488at2759"/>
<dbReference type="SUPFAM" id="SSF56112">
    <property type="entry name" value="Protein kinase-like (PK-like)"/>
    <property type="match status" value="1"/>
</dbReference>
<evidence type="ECO:0000256" key="5">
    <source>
        <dbReference type="ARBA" id="ARBA00022679"/>
    </source>
</evidence>
<feature type="region of interest" description="Disordered" evidence="12">
    <location>
        <begin position="1"/>
        <end position="28"/>
    </location>
</feature>
<dbReference type="FunFam" id="3.30.200.20:FF:000063">
    <property type="entry name" value="Non-specific serine/threonine protein kinase"/>
    <property type="match status" value="1"/>
</dbReference>
<dbReference type="CDD" id="cd21742">
    <property type="entry name" value="MobB_NDR_LATS-like"/>
    <property type="match status" value="1"/>
</dbReference>
<evidence type="ECO:0000256" key="10">
    <source>
        <dbReference type="ARBA" id="ARBA00048679"/>
    </source>
</evidence>
<keyword evidence="3" id="KW-0723">Serine/threonine-protein kinase</keyword>
<dbReference type="Gene3D" id="3.30.200.20">
    <property type="entry name" value="Phosphorylase Kinase, domain 1"/>
    <property type="match status" value="1"/>
</dbReference>
<feature type="compositionally biased region" description="Polar residues" evidence="12">
    <location>
        <begin position="496"/>
        <end position="505"/>
    </location>
</feature>
<dbReference type="SMART" id="SM00133">
    <property type="entry name" value="S_TK_X"/>
    <property type="match status" value="1"/>
</dbReference>
<dbReference type="GO" id="GO:0005737">
    <property type="term" value="C:cytoplasm"/>
    <property type="evidence" value="ECO:0007669"/>
    <property type="project" value="UniProtKB-ARBA"/>
</dbReference>
<feature type="domain" description="AGC-kinase C-terminal" evidence="14">
    <location>
        <begin position="411"/>
        <end position="482"/>
    </location>
</feature>